<gene>
    <name evidence="1" type="ORF">S01H1_26968</name>
</gene>
<reference evidence="1" key="1">
    <citation type="journal article" date="2014" name="Front. Microbiol.">
        <title>High frequency of phylogenetically diverse reductive dehalogenase-homologous genes in deep subseafloor sedimentary metagenomes.</title>
        <authorList>
            <person name="Kawai M."/>
            <person name="Futagami T."/>
            <person name="Toyoda A."/>
            <person name="Takaki Y."/>
            <person name="Nishi S."/>
            <person name="Hori S."/>
            <person name="Arai W."/>
            <person name="Tsubouchi T."/>
            <person name="Morono Y."/>
            <person name="Uchiyama I."/>
            <person name="Ito T."/>
            <person name="Fujiyama A."/>
            <person name="Inagaki F."/>
            <person name="Takami H."/>
        </authorList>
    </citation>
    <scope>NUCLEOTIDE SEQUENCE</scope>
    <source>
        <strain evidence="1">Expedition CK06-06</strain>
    </source>
</reference>
<proteinExistence type="predicted"/>
<dbReference type="EMBL" id="BARS01016384">
    <property type="protein sequence ID" value="GAF86863.1"/>
    <property type="molecule type" value="Genomic_DNA"/>
</dbReference>
<name>X0T076_9ZZZZ</name>
<dbReference type="AlphaFoldDB" id="X0T076"/>
<organism evidence="1">
    <name type="scientific">marine sediment metagenome</name>
    <dbReference type="NCBI Taxonomy" id="412755"/>
    <lineage>
        <taxon>unclassified sequences</taxon>
        <taxon>metagenomes</taxon>
        <taxon>ecological metagenomes</taxon>
    </lineage>
</organism>
<protein>
    <recommendedName>
        <fullName evidence="2">SpoVT-AbrB domain-containing protein</fullName>
    </recommendedName>
</protein>
<comment type="caution">
    <text evidence="1">The sequence shown here is derived from an EMBL/GenBank/DDBJ whole genome shotgun (WGS) entry which is preliminary data.</text>
</comment>
<evidence type="ECO:0000313" key="1">
    <source>
        <dbReference type="EMBL" id="GAF86863.1"/>
    </source>
</evidence>
<accession>X0T076</accession>
<sequence>MSPKGNTKMRKAIGRVVNRPTITGSKRYDKIFVYIPSQVAKDTAFPFKVGTKVEVEIKGKTLIIRKTQDQP</sequence>
<evidence type="ECO:0008006" key="2">
    <source>
        <dbReference type="Google" id="ProtNLM"/>
    </source>
</evidence>